<sequence>RLTKNPMTAKQSLVLTGLGEEQFDNAVKAVIELHSRFASHLPAESLQSWSPIKDEDTLCLELSNRYFTPDYLSKEYDSIPIDESIDPLGILRTKAVRGKHTEDNVVLYYERLLDKNNKCSYVSCKPILVKLGLLVEVQISFCTVPISKGRFVMLCKLRSVCILDDQDLNNEAFERMKTAPRTTTKKLKRKVGYSLKAPESEDAMQALKKLRLDEESTKGMIIEE</sequence>
<feature type="non-terminal residue" evidence="1">
    <location>
        <position position="1"/>
    </location>
</feature>
<organism evidence="1 2">
    <name type="scientific">Irpex rosettiformis</name>
    <dbReference type="NCBI Taxonomy" id="378272"/>
    <lineage>
        <taxon>Eukaryota</taxon>
        <taxon>Fungi</taxon>
        <taxon>Dikarya</taxon>
        <taxon>Basidiomycota</taxon>
        <taxon>Agaricomycotina</taxon>
        <taxon>Agaricomycetes</taxon>
        <taxon>Polyporales</taxon>
        <taxon>Irpicaceae</taxon>
        <taxon>Irpex</taxon>
    </lineage>
</organism>
<comment type="caution">
    <text evidence="1">The sequence shown here is derived from an EMBL/GenBank/DDBJ whole genome shotgun (WGS) entry which is preliminary data.</text>
</comment>
<evidence type="ECO:0000313" key="2">
    <source>
        <dbReference type="Proteomes" id="UP001055072"/>
    </source>
</evidence>
<dbReference type="EMBL" id="MU274975">
    <property type="protein sequence ID" value="KAI0083288.1"/>
    <property type="molecule type" value="Genomic_DNA"/>
</dbReference>
<keyword evidence="2" id="KW-1185">Reference proteome</keyword>
<protein>
    <submittedName>
        <fullName evidence="1">Uncharacterized protein</fullName>
    </submittedName>
</protein>
<proteinExistence type="predicted"/>
<gene>
    <name evidence="1" type="ORF">BDY19DRAFT_900527</name>
</gene>
<accession>A0ACB8TMS9</accession>
<dbReference type="Proteomes" id="UP001055072">
    <property type="component" value="Unassembled WGS sequence"/>
</dbReference>
<reference evidence="1" key="1">
    <citation type="journal article" date="2021" name="Environ. Microbiol.">
        <title>Gene family expansions and transcriptome signatures uncover fungal adaptations to wood decay.</title>
        <authorList>
            <person name="Hage H."/>
            <person name="Miyauchi S."/>
            <person name="Viragh M."/>
            <person name="Drula E."/>
            <person name="Min B."/>
            <person name="Chaduli D."/>
            <person name="Navarro D."/>
            <person name="Favel A."/>
            <person name="Norest M."/>
            <person name="Lesage-Meessen L."/>
            <person name="Balint B."/>
            <person name="Merenyi Z."/>
            <person name="de Eugenio L."/>
            <person name="Morin E."/>
            <person name="Martinez A.T."/>
            <person name="Baldrian P."/>
            <person name="Stursova M."/>
            <person name="Martinez M.J."/>
            <person name="Novotny C."/>
            <person name="Magnuson J.K."/>
            <person name="Spatafora J.W."/>
            <person name="Maurice S."/>
            <person name="Pangilinan J."/>
            <person name="Andreopoulos W."/>
            <person name="LaButti K."/>
            <person name="Hundley H."/>
            <person name="Na H."/>
            <person name="Kuo A."/>
            <person name="Barry K."/>
            <person name="Lipzen A."/>
            <person name="Henrissat B."/>
            <person name="Riley R."/>
            <person name="Ahrendt S."/>
            <person name="Nagy L.G."/>
            <person name="Grigoriev I.V."/>
            <person name="Martin F."/>
            <person name="Rosso M.N."/>
        </authorList>
    </citation>
    <scope>NUCLEOTIDE SEQUENCE</scope>
    <source>
        <strain evidence="1">CBS 384.51</strain>
    </source>
</reference>
<evidence type="ECO:0000313" key="1">
    <source>
        <dbReference type="EMBL" id="KAI0083288.1"/>
    </source>
</evidence>
<name>A0ACB8TMS9_9APHY</name>